<evidence type="ECO:0000256" key="1">
    <source>
        <dbReference type="ARBA" id="ARBA00022723"/>
    </source>
</evidence>
<dbReference type="Gene3D" id="3.40.50.1000">
    <property type="entry name" value="HAD superfamily/HAD-like"/>
    <property type="match status" value="1"/>
</dbReference>
<dbReference type="SFLD" id="SFLDS00003">
    <property type="entry name" value="Haloacid_Dehalogenase"/>
    <property type="match status" value="1"/>
</dbReference>
<organism evidence="5 8">
    <name type="scientific">Acinetobacter towneri</name>
    <dbReference type="NCBI Taxonomy" id="202956"/>
    <lineage>
        <taxon>Bacteria</taxon>
        <taxon>Pseudomonadati</taxon>
        <taxon>Pseudomonadota</taxon>
        <taxon>Gammaproteobacteria</taxon>
        <taxon>Moraxellales</taxon>
        <taxon>Moraxellaceae</taxon>
        <taxon>Acinetobacter</taxon>
    </lineage>
</organism>
<dbReference type="InterPro" id="IPR036412">
    <property type="entry name" value="HAD-like_sf"/>
</dbReference>
<dbReference type="PANTHER" id="PTHR43434">
    <property type="entry name" value="PHOSPHOGLYCOLATE PHOSPHATASE"/>
    <property type="match status" value="1"/>
</dbReference>
<evidence type="ECO:0000313" key="6">
    <source>
        <dbReference type="EMBL" id="QTD61922.1"/>
    </source>
</evidence>
<name>A0AB35LZB2_9GAMM</name>
<dbReference type="SUPFAM" id="SSF56784">
    <property type="entry name" value="HAD-like"/>
    <property type="match status" value="1"/>
</dbReference>
<dbReference type="GO" id="GO:0008967">
    <property type="term" value="F:phosphoglycolate phosphatase activity"/>
    <property type="evidence" value="ECO:0007669"/>
    <property type="project" value="TreeGrafter"/>
</dbReference>
<protein>
    <submittedName>
        <fullName evidence="5">HAD-IA family hydrolase</fullName>
    </submittedName>
</protein>
<evidence type="ECO:0000256" key="2">
    <source>
        <dbReference type="ARBA" id="ARBA00022801"/>
    </source>
</evidence>
<dbReference type="GO" id="GO:0005829">
    <property type="term" value="C:cytosol"/>
    <property type="evidence" value="ECO:0007669"/>
    <property type="project" value="TreeGrafter"/>
</dbReference>
<dbReference type="GO" id="GO:0006281">
    <property type="term" value="P:DNA repair"/>
    <property type="evidence" value="ECO:0007669"/>
    <property type="project" value="TreeGrafter"/>
</dbReference>
<reference evidence="6" key="3">
    <citation type="submission" date="2021-03" db="EMBL/GenBank/DDBJ databases">
        <authorList>
            <person name="Ma J."/>
        </authorList>
    </citation>
    <scope>NUCLEOTIDE SEQUENCE</scope>
    <source>
        <strain evidence="6">GX5</strain>
    </source>
</reference>
<dbReference type="RefSeq" id="WP_131261238.1">
    <property type="nucleotide sequence ID" value="NZ_CP062183.1"/>
</dbReference>
<dbReference type="PANTHER" id="PTHR43434:SF23">
    <property type="entry name" value="PHOSPHOGLYCOLATE PHOSPHATASE"/>
    <property type="match status" value="1"/>
</dbReference>
<dbReference type="Proteomes" id="UP001174419">
    <property type="component" value="Unassembled WGS sequence"/>
</dbReference>
<dbReference type="InterPro" id="IPR006439">
    <property type="entry name" value="HAD-SF_hydro_IA"/>
</dbReference>
<reference evidence="5" key="4">
    <citation type="journal article" date="2022" name="Sci. Total Environ.">
        <title>Prevalence, transmission, and molecular epidemiology of tet(X)-positive bacteria among humans, animals, and environmental niches in China: An epidemiological, and genomic-based study.</title>
        <authorList>
            <person name="Dong N."/>
            <person name="Zeng Y."/>
            <person name="Cai C."/>
            <person name="Sun C."/>
            <person name="Lu J."/>
            <person name="Liu C."/>
            <person name="Zhou H."/>
            <person name="Sun Q."/>
            <person name="Shu L."/>
            <person name="Wang H."/>
            <person name="Wang Y."/>
            <person name="Wang S."/>
            <person name="Wu C."/>
            <person name="Chan E.W."/>
            <person name="Chen G."/>
            <person name="Shen Z."/>
            <person name="Chen S."/>
            <person name="Zhang R."/>
        </authorList>
    </citation>
    <scope>NUCLEOTIDE SEQUENCE</scope>
    <source>
        <strain evidence="5">DF49-4</strain>
    </source>
</reference>
<dbReference type="EMBL" id="JACANG010000007">
    <property type="protein sequence ID" value="MDM1718612.1"/>
    <property type="molecule type" value="Genomic_DNA"/>
</dbReference>
<dbReference type="SFLD" id="SFLDG01135">
    <property type="entry name" value="C1.5.6:_HAD__Beta-PGM__Phospha"/>
    <property type="match status" value="1"/>
</dbReference>
<dbReference type="AlphaFoldDB" id="A0AB35LZB2"/>
<evidence type="ECO:0000313" key="5">
    <source>
        <dbReference type="EMBL" id="MDM1718612.1"/>
    </source>
</evidence>
<reference evidence="5" key="2">
    <citation type="submission" date="2020-06" db="EMBL/GenBank/DDBJ databases">
        <authorList>
            <person name="Dong N."/>
        </authorList>
    </citation>
    <scope>NUCLEOTIDE SEQUENCE</scope>
    <source>
        <strain evidence="5">DF49-4</strain>
    </source>
</reference>
<sequence>MKAVLFDLDGTLIDTAADFIRIIQDMCHDKGCEIVAAEAIRTQVSEGARAMVKLVYPELEVDDPVFLAHRQRFLDLYGADIAVETDLFEGMYPLLEALEQHQIPWGIVTNKPRWLSEALLKALNLTDRCAVLVCPEDVSHTKPDPEPMYLAAKQIEIAPEDCIYVGDHPRDIDAGRNANMYTILAAYGYLPLQHKDDLTAWQADCIVDSVAELHTVLDKLVLQAATLSSSLNANA</sequence>
<dbReference type="InterPro" id="IPR023214">
    <property type="entry name" value="HAD_sf"/>
</dbReference>
<dbReference type="GO" id="GO:0046872">
    <property type="term" value="F:metal ion binding"/>
    <property type="evidence" value="ECO:0007669"/>
    <property type="project" value="UniProtKB-KW"/>
</dbReference>
<keyword evidence="2 5" id="KW-0378">Hydrolase</keyword>
<keyword evidence="3" id="KW-0460">Magnesium</keyword>
<dbReference type="InterPro" id="IPR050155">
    <property type="entry name" value="HAD-like_hydrolase_sf"/>
</dbReference>
<dbReference type="Gene3D" id="1.10.150.240">
    <property type="entry name" value="Putative phosphatase, domain 2"/>
    <property type="match status" value="1"/>
</dbReference>
<proteinExistence type="predicted"/>
<dbReference type="EMBL" id="CP071770">
    <property type="protein sequence ID" value="QTD61922.1"/>
    <property type="molecule type" value="Genomic_DNA"/>
</dbReference>
<evidence type="ECO:0000256" key="3">
    <source>
        <dbReference type="ARBA" id="ARBA00022842"/>
    </source>
</evidence>
<evidence type="ECO:0000256" key="4">
    <source>
        <dbReference type="ARBA" id="ARBA00023277"/>
    </source>
</evidence>
<dbReference type="GeneID" id="64221831"/>
<dbReference type="FunFam" id="3.40.50.1000:FF:000022">
    <property type="entry name" value="Phosphoglycolate phosphatase"/>
    <property type="match status" value="1"/>
</dbReference>
<evidence type="ECO:0000313" key="7">
    <source>
        <dbReference type="Proteomes" id="UP000663954"/>
    </source>
</evidence>
<gene>
    <name evidence="5" type="ORF">HX110_05525</name>
    <name evidence="6" type="ORF">J4G45_01630</name>
</gene>
<dbReference type="InterPro" id="IPR023198">
    <property type="entry name" value="PGP-like_dom2"/>
</dbReference>
<dbReference type="Pfam" id="PF13419">
    <property type="entry name" value="HAD_2"/>
    <property type="match status" value="1"/>
</dbReference>
<dbReference type="NCBIfam" id="TIGR01509">
    <property type="entry name" value="HAD-SF-IA-v3"/>
    <property type="match status" value="1"/>
</dbReference>
<keyword evidence="7" id="KW-1185">Reference proteome</keyword>
<dbReference type="InterPro" id="IPR041492">
    <property type="entry name" value="HAD_2"/>
</dbReference>
<dbReference type="NCBIfam" id="TIGR01549">
    <property type="entry name" value="HAD-SF-IA-v1"/>
    <property type="match status" value="1"/>
</dbReference>
<evidence type="ECO:0000313" key="8">
    <source>
        <dbReference type="Proteomes" id="UP001174419"/>
    </source>
</evidence>
<keyword evidence="1" id="KW-0479">Metal-binding</keyword>
<keyword evidence="4" id="KW-0119">Carbohydrate metabolism</keyword>
<dbReference type="SFLD" id="SFLDG01129">
    <property type="entry name" value="C1.5:_HAD__Beta-PGM__Phosphata"/>
    <property type="match status" value="1"/>
</dbReference>
<reference evidence="6 7" key="1">
    <citation type="journal article" date="2020" name="Front. Cell. Infect. Microbiol.">
        <title>Characterization of Three Porcine Acinetobacter towneri Strains Co-Harboring tet(X3) and bla OXA-58.</title>
        <authorList>
            <person name="Ma J."/>
            <person name="Wang J."/>
            <person name="Feng J."/>
            <person name="Liu Y."/>
            <person name="Yang B."/>
            <person name="Li R."/>
            <person name="Bai L."/>
            <person name="He T."/>
            <person name="Wang X."/>
            <person name="Yang Z."/>
        </authorList>
    </citation>
    <scope>NUCLEOTIDE SEQUENCE [LARGE SCALE GENOMIC DNA]</scope>
    <source>
        <strain evidence="6 7">GX5</strain>
    </source>
</reference>
<dbReference type="Proteomes" id="UP000663954">
    <property type="component" value="Chromosome"/>
</dbReference>
<accession>A0AB35LZB2</accession>